<keyword evidence="2" id="KW-1185">Reference proteome</keyword>
<proteinExistence type="predicted"/>
<accession>A0A0N4VU06</accession>
<protein>
    <submittedName>
        <fullName evidence="3">Cystatin domain-containing protein</fullName>
    </submittedName>
</protein>
<organism evidence="3">
    <name type="scientific">Haemonchus placei</name>
    <name type="common">Barber's pole worm</name>
    <dbReference type="NCBI Taxonomy" id="6290"/>
    <lineage>
        <taxon>Eukaryota</taxon>
        <taxon>Metazoa</taxon>
        <taxon>Ecdysozoa</taxon>
        <taxon>Nematoda</taxon>
        <taxon>Chromadorea</taxon>
        <taxon>Rhabditida</taxon>
        <taxon>Rhabditina</taxon>
        <taxon>Rhabditomorpha</taxon>
        <taxon>Strongyloidea</taxon>
        <taxon>Trichostrongylidae</taxon>
        <taxon>Haemonchus</taxon>
    </lineage>
</organism>
<dbReference type="OrthoDB" id="5876154at2759"/>
<dbReference type="EMBL" id="UZAF01000719">
    <property type="protein sequence ID" value="VDO06337.1"/>
    <property type="molecule type" value="Genomic_DNA"/>
</dbReference>
<gene>
    <name evidence="1" type="ORF">HPLM_LOCUS774</name>
</gene>
<name>A0A0N4VU06_HAEPC</name>
<dbReference type="AlphaFoldDB" id="A0A0N4VU06"/>
<dbReference type="Proteomes" id="UP000268014">
    <property type="component" value="Unassembled WGS sequence"/>
</dbReference>
<dbReference type="WBParaSite" id="HPLM_0000077301-mRNA-1">
    <property type="protein sequence ID" value="HPLM_0000077301-mRNA-1"/>
    <property type="gene ID" value="HPLM_0000077301"/>
</dbReference>
<evidence type="ECO:0000313" key="2">
    <source>
        <dbReference type="Proteomes" id="UP000268014"/>
    </source>
</evidence>
<sequence>MWDGSGKVIKQCIQPGTNSKEFHVGNPNENARMKISNLKDGYSYKLSIKDDVCLLQKTSKASAFKFFTVGDSLIVQEHILWKHSICQQIAGEVSG</sequence>
<evidence type="ECO:0000313" key="1">
    <source>
        <dbReference type="EMBL" id="VDO06337.1"/>
    </source>
</evidence>
<reference evidence="1 2" key="2">
    <citation type="submission" date="2018-11" db="EMBL/GenBank/DDBJ databases">
        <authorList>
            <consortium name="Pathogen Informatics"/>
        </authorList>
    </citation>
    <scope>NUCLEOTIDE SEQUENCE [LARGE SCALE GENOMIC DNA]</scope>
    <source>
        <strain evidence="1 2">MHpl1</strain>
    </source>
</reference>
<evidence type="ECO:0000313" key="3">
    <source>
        <dbReference type="WBParaSite" id="HPLM_0000077301-mRNA-1"/>
    </source>
</evidence>
<reference evidence="3" key="1">
    <citation type="submission" date="2017-02" db="UniProtKB">
        <authorList>
            <consortium name="WormBaseParasite"/>
        </authorList>
    </citation>
    <scope>IDENTIFICATION</scope>
</reference>